<sequence>MPNGTLFQTYLLLPVQDLDTIYEQLWPGIGLVLSILIVLATVFKWYVETFSQLGDAVDNSQKIFQRLRFWKKPTGQTVLNKPQLYPGNLMTKENPKGKYVDDNDNLSNLGEIIENNQLINVTGPSGIGKTRLVQEVCTVRLKDRFQLVIEVDFESLQNGEIEDMFAHAQGILNRCLNNDRKEDYFFIAKNFQSPTIFFFDHYDHVKLNYGLHVKIYKELIEPFLTNPNIKVIITSQVKINFVQVIYELEGLSNVRSIDGRSEKDLTSNYGAIKLFCRLHNDYVDKFRKKARKSFTLEQIGIIADLCNQVSNNPLGIRLLACKSVEYELKTIQGQFTKLLQKEIIPLYGELSERHLNMYTAFKWNYDTLGEEEKLFFYHLSFFKNGFYLRNIPHWPQFNDYLETTETVKKFYNQSLLRETIDPDGEEERYEIYVLFKENVEWDMKSKGIAYDKTYLLEICHNYHTLLQKIHSWLFDKDNTDLDNRSISALKNDALDIEGMIKWCTDNANQDLALDLLVLLEKILNEVGPYVISEKLYDGLLDHFKSGKPRARLLMSKARLLKSSKSRDLSPAPIREALQILAEQTSIDKTTGEIYRIGANLSGELAEFDIGESIIEKTMAFSPEEIEKIGMLNYAFVILEMARAQERKGNFDLAAEHFEQSKTLMTGYPLQQARACNYTALFYWRRGKFDKAEKHLKQAIVNYTGIGEDRWILGFKTNLGLLYSDMADLEESLKYTNETHDALKLKGPYSWFQINKINKGRIYARKPKTIAHFQTAEALLLDSYAELTKIKYWESAALASIELADLYYKYNRPKDATEFCHTTLSLCEDHDFTRYMRYYRALCLLGLMKFEDGLKDESNNYLLEAEEVHRSVDKNAWLSYELTKIRYNQLKKYHSHPL</sequence>
<dbReference type="Gene3D" id="1.25.40.10">
    <property type="entry name" value="Tetratricopeptide repeat domain"/>
    <property type="match status" value="1"/>
</dbReference>
<keyword evidence="1" id="KW-0812">Transmembrane</keyword>
<keyword evidence="1" id="KW-0472">Membrane</keyword>
<feature type="transmembrane region" description="Helical" evidence="1">
    <location>
        <begin position="25"/>
        <end position="47"/>
    </location>
</feature>
<protein>
    <recommendedName>
        <fullName evidence="4">Tetratricopeptide repeat-containing protein</fullName>
    </recommendedName>
</protein>
<evidence type="ECO:0008006" key="4">
    <source>
        <dbReference type="Google" id="ProtNLM"/>
    </source>
</evidence>
<dbReference type="OrthoDB" id="1492850at2"/>
<dbReference type="RefSeq" id="WP_072994735.1">
    <property type="nucleotide sequence ID" value="NZ_FQYU01000006.1"/>
</dbReference>
<reference evidence="3" key="1">
    <citation type="submission" date="2016-11" db="EMBL/GenBank/DDBJ databases">
        <authorList>
            <person name="Varghese N."/>
            <person name="Submissions S."/>
        </authorList>
    </citation>
    <scope>NUCLEOTIDE SEQUENCE [LARGE SCALE GENOMIC DNA]</scope>
    <source>
        <strain evidence="3">DSM 19858</strain>
    </source>
</reference>
<dbReference type="Gene3D" id="3.40.50.300">
    <property type="entry name" value="P-loop containing nucleotide triphosphate hydrolases"/>
    <property type="match status" value="1"/>
</dbReference>
<keyword evidence="3" id="KW-1185">Reference proteome</keyword>
<evidence type="ECO:0000313" key="3">
    <source>
        <dbReference type="Proteomes" id="UP000184543"/>
    </source>
</evidence>
<dbReference type="SMART" id="SM00028">
    <property type="entry name" value="TPR"/>
    <property type="match status" value="4"/>
</dbReference>
<dbReference type="EMBL" id="FQYU01000006">
    <property type="protein sequence ID" value="SHJ62707.1"/>
    <property type="molecule type" value="Genomic_DNA"/>
</dbReference>
<dbReference type="PANTHER" id="PTHR47691:SF3">
    <property type="entry name" value="HTH-TYPE TRANSCRIPTIONAL REGULATOR RV0890C-RELATED"/>
    <property type="match status" value="1"/>
</dbReference>
<dbReference type="SUPFAM" id="SSF52540">
    <property type="entry name" value="P-loop containing nucleoside triphosphate hydrolases"/>
    <property type="match status" value="1"/>
</dbReference>
<dbReference type="InterPro" id="IPR011990">
    <property type="entry name" value="TPR-like_helical_dom_sf"/>
</dbReference>
<dbReference type="AlphaFoldDB" id="A0A1M6KUQ0"/>
<organism evidence="2 3">
    <name type="scientific">Pseudozobellia thermophila</name>
    <dbReference type="NCBI Taxonomy" id="192903"/>
    <lineage>
        <taxon>Bacteria</taxon>
        <taxon>Pseudomonadati</taxon>
        <taxon>Bacteroidota</taxon>
        <taxon>Flavobacteriia</taxon>
        <taxon>Flavobacteriales</taxon>
        <taxon>Flavobacteriaceae</taxon>
        <taxon>Pseudozobellia</taxon>
    </lineage>
</organism>
<dbReference type="SUPFAM" id="SSF48452">
    <property type="entry name" value="TPR-like"/>
    <property type="match status" value="1"/>
</dbReference>
<proteinExistence type="predicted"/>
<dbReference type="InterPro" id="IPR019734">
    <property type="entry name" value="TPR_rpt"/>
</dbReference>
<evidence type="ECO:0000256" key="1">
    <source>
        <dbReference type="SAM" id="Phobius"/>
    </source>
</evidence>
<dbReference type="STRING" id="192903.SAMN04488513_106203"/>
<dbReference type="PANTHER" id="PTHR47691">
    <property type="entry name" value="REGULATOR-RELATED"/>
    <property type="match status" value="1"/>
</dbReference>
<dbReference type="Proteomes" id="UP000184543">
    <property type="component" value="Unassembled WGS sequence"/>
</dbReference>
<keyword evidence="1" id="KW-1133">Transmembrane helix</keyword>
<evidence type="ECO:0000313" key="2">
    <source>
        <dbReference type="EMBL" id="SHJ62707.1"/>
    </source>
</evidence>
<accession>A0A1M6KUQ0</accession>
<dbReference type="InterPro" id="IPR027417">
    <property type="entry name" value="P-loop_NTPase"/>
</dbReference>
<gene>
    <name evidence="2" type="ORF">SAMN04488513_106203</name>
</gene>
<name>A0A1M6KUQ0_9FLAO</name>